<sequence>MISRPGILGNEDGDGFSPAFTHSEGESLDPSRGGVGCDGRRAQQVHGPLHQQLAYVQARLVQSRKGGEKDRLFQQGPVVPHILLRRHKEGKLLPDVRHAEQGGAGLGKDRRPRGPRDPAAEQGHKHEGQSRVEHHGGHQENQGVPGISDGPERGGGEIVEKGRQEPSQDDVQVLPGALEYLRRGVNRLEQGGEKGDGGETHEKGEPCPEDHGQEALLPQIVQIPFSEQGGEDDGHAGAAAGEDKDEQVHHRPADAYGGEGRLSYVPADDDGCHEIVQLLEDVPQQQGYGEKEQLGTYLPRRQGTGMSNGGTLLGHDPVYCTRKGDVRERFASNLPE</sequence>
<dbReference type="AlphaFoldDB" id="A0A644VVG9"/>
<feature type="compositionally biased region" description="Basic and acidic residues" evidence="1">
    <location>
        <begin position="107"/>
        <end position="138"/>
    </location>
</feature>
<evidence type="ECO:0000256" key="1">
    <source>
        <dbReference type="SAM" id="MobiDB-lite"/>
    </source>
</evidence>
<comment type="caution">
    <text evidence="2">The sequence shown here is derived from an EMBL/GenBank/DDBJ whole genome shotgun (WGS) entry which is preliminary data.</text>
</comment>
<feature type="region of interest" description="Disordered" evidence="1">
    <location>
        <begin position="1"/>
        <end position="44"/>
    </location>
</feature>
<feature type="compositionally biased region" description="Basic and acidic residues" evidence="1">
    <location>
        <begin position="150"/>
        <end position="166"/>
    </location>
</feature>
<evidence type="ECO:0000313" key="2">
    <source>
        <dbReference type="EMBL" id="MPL95434.1"/>
    </source>
</evidence>
<organism evidence="2">
    <name type="scientific">bioreactor metagenome</name>
    <dbReference type="NCBI Taxonomy" id="1076179"/>
    <lineage>
        <taxon>unclassified sequences</taxon>
        <taxon>metagenomes</taxon>
        <taxon>ecological metagenomes</taxon>
    </lineage>
</organism>
<accession>A0A644VVG9</accession>
<name>A0A644VVG9_9ZZZZ</name>
<feature type="region of interest" description="Disordered" evidence="1">
    <location>
        <begin position="299"/>
        <end position="318"/>
    </location>
</feature>
<feature type="region of interest" description="Disordered" evidence="1">
    <location>
        <begin position="93"/>
        <end position="268"/>
    </location>
</feature>
<proteinExistence type="predicted"/>
<feature type="compositionally biased region" description="Basic and acidic residues" evidence="1">
    <location>
        <begin position="190"/>
        <end position="213"/>
    </location>
</feature>
<protein>
    <submittedName>
        <fullName evidence="2">Uncharacterized protein</fullName>
    </submittedName>
</protein>
<gene>
    <name evidence="2" type="ORF">SDC9_41605</name>
</gene>
<reference evidence="2" key="1">
    <citation type="submission" date="2019-08" db="EMBL/GenBank/DDBJ databases">
        <authorList>
            <person name="Kucharzyk K."/>
            <person name="Murdoch R.W."/>
            <person name="Higgins S."/>
            <person name="Loffler F."/>
        </authorList>
    </citation>
    <scope>NUCLEOTIDE SEQUENCE</scope>
</reference>
<dbReference type="EMBL" id="VSSQ01000467">
    <property type="protein sequence ID" value="MPL95434.1"/>
    <property type="molecule type" value="Genomic_DNA"/>
</dbReference>